<feature type="compositionally biased region" description="Low complexity" evidence="6">
    <location>
        <begin position="1"/>
        <end position="13"/>
    </location>
</feature>
<dbReference type="AlphaFoldDB" id="A0A9Q1CIY4"/>
<dbReference type="Gene3D" id="3.30.505.10">
    <property type="entry name" value="SH2 domain"/>
    <property type="match status" value="1"/>
</dbReference>
<dbReference type="GO" id="GO:0005942">
    <property type="term" value="C:phosphatidylinositol 3-kinase complex"/>
    <property type="evidence" value="ECO:0007669"/>
    <property type="project" value="TreeGrafter"/>
</dbReference>
<dbReference type="PROSITE" id="PS50001">
    <property type="entry name" value="SH2"/>
    <property type="match status" value="1"/>
</dbReference>
<dbReference type="PANTHER" id="PTHR10155">
    <property type="entry name" value="PHOSPHATIDYLINOSITOL 3-KINASE REGULATORY SUBUNIT"/>
    <property type="match status" value="1"/>
</dbReference>
<dbReference type="PROSITE" id="PS50225">
    <property type="entry name" value="SOCS"/>
    <property type="match status" value="1"/>
</dbReference>
<keyword evidence="2" id="KW-0734">Signal transduction inhibitor</keyword>
<feature type="compositionally biased region" description="Basic residues" evidence="6">
    <location>
        <begin position="79"/>
        <end position="93"/>
    </location>
</feature>
<dbReference type="GO" id="GO:0035556">
    <property type="term" value="P:intracellular signal transduction"/>
    <property type="evidence" value="ECO:0007669"/>
    <property type="project" value="InterPro"/>
</dbReference>
<dbReference type="InterPro" id="IPR001496">
    <property type="entry name" value="SOCS_box"/>
</dbReference>
<organism evidence="9 10">
    <name type="scientific">Holothuria leucospilota</name>
    <name type="common">Black long sea cucumber</name>
    <name type="synonym">Mertensiothuria leucospilota</name>
    <dbReference type="NCBI Taxonomy" id="206669"/>
    <lineage>
        <taxon>Eukaryota</taxon>
        <taxon>Metazoa</taxon>
        <taxon>Echinodermata</taxon>
        <taxon>Eleutherozoa</taxon>
        <taxon>Echinozoa</taxon>
        <taxon>Holothuroidea</taxon>
        <taxon>Aspidochirotacea</taxon>
        <taxon>Aspidochirotida</taxon>
        <taxon>Holothuriidae</taxon>
        <taxon>Holothuria</taxon>
    </lineage>
</organism>
<keyword evidence="4 5" id="KW-0727">SH2 domain</keyword>
<dbReference type="GO" id="GO:0046935">
    <property type="term" value="F:1-phosphatidylinositol-3-kinase regulator activity"/>
    <property type="evidence" value="ECO:0007669"/>
    <property type="project" value="TreeGrafter"/>
</dbReference>
<keyword evidence="10" id="KW-1185">Reference proteome</keyword>
<dbReference type="OrthoDB" id="5979828at2759"/>
<feature type="domain" description="SOCS box" evidence="8">
    <location>
        <begin position="357"/>
        <end position="406"/>
    </location>
</feature>
<reference evidence="9" key="1">
    <citation type="submission" date="2021-10" db="EMBL/GenBank/DDBJ databases">
        <title>Tropical sea cucumber genome reveals ecological adaptation and Cuvierian tubules defense mechanism.</title>
        <authorList>
            <person name="Chen T."/>
        </authorList>
    </citation>
    <scope>NUCLEOTIDE SEQUENCE</scope>
    <source>
        <strain evidence="9">Nanhai2018</strain>
        <tissue evidence="9">Muscle</tissue>
    </source>
</reference>
<feature type="compositionally biased region" description="Polar residues" evidence="6">
    <location>
        <begin position="68"/>
        <end position="78"/>
    </location>
</feature>
<evidence type="ECO:0000259" key="7">
    <source>
        <dbReference type="PROSITE" id="PS50001"/>
    </source>
</evidence>
<dbReference type="SMART" id="SM00969">
    <property type="entry name" value="SOCS_box"/>
    <property type="match status" value="1"/>
</dbReference>
<dbReference type="InterPro" id="IPR036860">
    <property type="entry name" value="SH2_dom_sf"/>
</dbReference>
<feature type="region of interest" description="Disordered" evidence="6">
    <location>
        <begin position="1"/>
        <end position="33"/>
    </location>
</feature>
<feature type="compositionally biased region" description="Polar residues" evidence="6">
    <location>
        <begin position="23"/>
        <end position="33"/>
    </location>
</feature>
<evidence type="ECO:0000313" key="10">
    <source>
        <dbReference type="Proteomes" id="UP001152320"/>
    </source>
</evidence>
<keyword evidence="1" id="KW-0341">Growth regulation</keyword>
<dbReference type="InterPro" id="IPR036036">
    <property type="entry name" value="SOCS_box-like_dom_sf"/>
</dbReference>
<protein>
    <submittedName>
        <fullName evidence="9">Suppressor of cytokine signaling 5</fullName>
    </submittedName>
</protein>
<keyword evidence="3" id="KW-0833">Ubl conjugation pathway</keyword>
<feature type="region of interest" description="Disordered" evidence="6">
    <location>
        <begin position="109"/>
        <end position="132"/>
    </location>
</feature>
<name>A0A9Q1CIY4_HOLLE</name>
<feature type="domain" description="SH2" evidence="7">
    <location>
        <begin position="267"/>
        <end position="362"/>
    </location>
</feature>
<dbReference type="GO" id="GO:0009968">
    <property type="term" value="P:negative regulation of signal transduction"/>
    <property type="evidence" value="ECO:0007669"/>
    <property type="project" value="UniProtKB-KW"/>
</dbReference>
<accession>A0A9Q1CIY4</accession>
<dbReference type="PANTHER" id="PTHR10155:SF0">
    <property type="entry name" value="SUPPRESSOR OF CYTOKINE SIGNALING AT 36E, ISOFORM D"/>
    <property type="match status" value="1"/>
</dbReference>
<dbReference type="SUPFAM" id="SSF55550">
    <property type="entry name" value="SH2 domain"/>
    <property type="match status" value="1"/>
</dbReference>
<dbReference type="SMART" id="SM00252">
    <property type="entry name" value="SH2"/>
    <property type="match status" value="1"/>
</dbReference>
<comment type="caution">
    <text evidence="9">The sequence shown here is derived from an EMBL/GenBank/DDBJ whole genome shotgun (WGS) entry which is preliminary data.</text>
</comment>
<dbReference type="Pfam" id="PF07525">
    <property type="entry name" value="SOCS_box"/>
    <property type="match status" value="1"/>
</dbReference>
<evidence type="ECO:0000256" key="1">
    <source>
        <dbReference type="ARBA" id="ARBA00022604"/>
    </source>
</evidence>
<dbReference type="SMART" id="SM00253">
    <property type="entry name" value="SOCS"/>
    <property type="match status" value="1"/>
</dbReference>
<dbReference type="Pfam" id="PF00017">
    <property type="entry name" value="SH2"/>
    <property type="match status" value="1"/>
</dbReference>
<evidence type="ECO:0000313" key="9">
    <source>
        <dbReference type="EMBL" id="KAJ8045578.1"/>
    </source>
</evidence>
<evidence type="ECO:0000256" key="4">
    <source>
        <dbReference type="ARBA" id="ARBA00022999"/>
    </source>
</evidence>
<dbReference type="EMBL" id="JAIZAY010000003">
    <property type="protein sequence ID" value="KAJ8045578.1"/>
    <property type="molecule type" value="Genomic_DNA"/>
</dbReference>
<feature type="compositionally biased region" description="Polar residues" evidence="6">
    <location>
        <begin position="116"/>
        <end position="131"/>
    </location>
</feature>
<evidence type="ECO:0000259" key="8">
    <source>
        <dbReference type="PROSITE" id="PS50225"/>
    </source>
</evidence>
<gene>
    <name evidence="9" type="ORF">HOLleu_08613</name>
</gene>
<dbReference type="InterPro" id="IPR000980">
    <property type="entry name" value="SH2"/>
</dbReference>
<dbReference type="SUPFAM" id="SSF158235">
    <property type="entry name" value="SOCS box-like"/>
    <property type="match status" value="1"/>
</dbReference>
<evidence type="ECO:0000256" key="2">
    <source>
        <dbReference type="ARBA" id="ARBA00022700"/>
    </source>
</evidence>
<evidence type="ECO:0000256" key="5">
    <source>
        <dbReference type="PROSITE-ProRule" id="PRU00191"/>
    </source>
</evidence>
<feature type="region of interest" description="Disordered" evidence="6">
    <location>
        <begin position="45"/>
        <end position="93"/>
    </location>
</feature>
<proteinExistence type="predicted"/>
<dbReference type="Proteomes" id="UP001152320">
    <property type="component" value="Chromosome 3"/>
</dbReference>
<evidence type="ECO:0000256" key="6">
    <source>
        <dbReference type="SAM" id="MobiDB-lite"/>
    </source>
</evidence>
<sequence>MVPVSHTVTPSVSAENSPDDSCPGTNWKQQRSKSVCSTIFRKIKRVQKPADVSSSSSSDESDTDISALNLSDSDQSAKVTRRKGKGRKDRAKKAMSVGVIKKSIFGHPLSDDEAANNETSNKIPTENSTASACEGERAISSITDTLATNSPNAIVFVNSEIPVVPVPNRGVGRIPITLADMFRNQQELMAHRSAQNAGNSDIPNATIAPFQQVVTTTPSQSQTTQNIYAHYDSLMENGTFSHRTVHTQIDYMHCLVPDQWSIINAPYYWGQIDRFQADALLANRPEGTFVLRDSSQEEFVFSVSFRRYGRTLHARIEQWNHKFTFDAHDPGVHSSKTICGLLEHYKDPALCMFFEPMLTAPLKKRNAQSLQELCRARICSHITYNDIGTLKLPLALREYLEVYHYKQRLRVRRMEVDRCVVDESQPAVVTNTCLSAVHSIVL</sequence>
<evidence type="ECO:0000256" key="3">
    <source>
        <dbReference type="ARBA" id="ARBA00022786"/>
    </source>
</evidence>
<dbReference type="GO" id="GO:0046854">
    <property type="term" value="P:phosphatidylinositol phosphate biosynthetic process"/>
    <property type="evidence" value="ECO:0007669"/>
    <property type="project" value="TreeGrafter"/>
</dbReference>